<feature type="transmembrane region" description="Helical" evidence="8">
    <location>
        <begin position="216"/>
        <end position="234"/>
    </location>
</feature>
<dbReference type="AlphaFoldDB" id="A0A6L8VMK8"/>
<evidence type="ECO:0000256" key="4">
    <source>
        <dbReference type="ARBA" id="ARBA00022692"/>
    </source>
</evidence>
<evidence type="ECO:0000256" key="1">
    <source>
        <dbReference type="ARBA" id="ARBA00004651"/>
    </source>
</evidence>
<dbReference type="InterPro" id="IPR010920">
    <property type="entry name" value="LSM_dom_sf"/>
</dbReference>
<keyword evidence="6 8" id="KW-0472">Membrane</keyword>
<evidence type="ECO:0000256" key="9">
    <source>
        <dbReference type="SAM" id="SignalP"/>
    </source>
</evidence>
<dbReference type="PROSITE" id="PS01246">
    <property type="entry name" value="UPF0003"/>
    <property type="match status" value="1"/>
</dbReference>
<feature type="domain" description="Mechanosensitive ion channel MscS" evidence="10">
    <location>
        <begin position="607"/>
        <end position="674"/>
    </location>
</feature>
<dbReference type="Pfam" id="PF12607">
    <property type="entry name" value="DUF3772"/>
    <property type="match status" value="1"/>
</dbReference>
<dbReference type="Proteomes" id="UP000477083">
    <property type="component" value="Unassembled WGS sequence"/>
</dbReference>
<organism evidence="13 14">
    <name type="scientific">Frigidibacter albus</name>
    <dbReference type="NCBI Taxonomy" id="1465486"/>
    <lineage>
        <taxon>Bacteria</taxon>
        <taxon>Pseudomonadati</taxon>
        <taxon>Pseudomonadota</taxon>
        <taxon>Alphaproteobacteria</taxon>
        <taxon>Rhodobacterales</taxon>
        <taxon>Paracoccaceae</taxon>
        <taxon>Frigidibacter</taxon>
    </lineage>
</organism>
<feature type="domain" description="DUF3772" evidence="11">
    <location>
        <begin position="142"/>
        <end position="199"/>
    </location>
</feature>
<keyword evidence="14" id="KW-1185">Reference proteome</keyword>
<dbReference type="InterPro" id="IPR011014">
    <property type="entry name" value="MscS_channel_TM-2"/>
</dbReference>
<evidence type="ECO:0000256" key="5">
    <source>
        <dbReference type="ARBA" id="ARBA00022989"/>
    </source>
</evidence>
<dbReference type="SUPFAM" id="SSF82861">
    <property type="entry name" value="Mechanosensitive channel protein MscS (YggB), transmembrane region"/>
    <property type="match status" value="1"/>
</dbReference>
<keyword evidence="4 8" id="KW-0812">Transmembrane</keyword>
<comment type="similarity">
    <text evidence="2">Belongs to the MscS (TC 1.A.23) family.</text>
</comment>
<dbReference type="InterPro" id="IPR006686">
    <property type="entry name" value="MscS_channel_CS"/>
</dbReference>
<evidence type="ECO:0000259" key="10">
    <source>
        <dbReference type="Pfam" id="PF00924"/>
    </source>
</evidence>
<dbReference type="InterPro" id="IPR006685">
    <property type="entry name" value="MscS_channel_2nd"/>
</dbReference>
<dbReference type="Gene3D" id="2.30.30.60">
    <property type="match status" value="1"/>
</dbReference>
<dbReference type="OrthoDB" id="9799209at2"/>
<comment type="caution">
    <text evidence="13">The sequence shown here is derived from an EMBL/GenBank/DDBJ whole genome shotgun (WGS) entry which is preliminary data.</text>
</comment>
<feature type="transmembrane region" description="Helical" evidence="8">
    <location>
        <begin position="291"/>
        <end position="314"/>
    </location>
</feature>
<evidence type="ECO:0000256" key="6">
    <source>
        <dbReference type="ARBA" id="ARBA00023136"/>
    </source>
</evidence>
<dbReference type="InterPro" id="IPR049278">
    <property type="entry name" value="MS_channel_C"/>
</dbReference>
<feature type="transmembrane region" description="Helical" evidence="8">
    <location>
        <begin position="562"/>
        <end position="585"/>
    </location>
</feature>
<evidence type="ECO:0000313" key="13">
    <source>
        <dbReference type="EMBL" id="MZQ90619.1"/>
    </source>
</evidence>
<dbReference type="Gene3D" id="1.10.287.1260">
    <property type="match status" value="1"/>
</dbReference>
<dbReference type="Pfam" id="PF00924">
    <property type="entry name" value="MS_channel_2nd"/>
    <property type="match status" value="1"/>
</dbReference>
<reference evidence="13 14" key="1">
    <citation type="submission" date="2020-01" db="EMBL/GenBank/DDBJ databases">
        <title>Frigidibacter albus SP32T (=CGMCC 1.13995T).</title>
        <authorList>
            <person name="Liao X."/>
        </authorList>
    </citation>
    <scope>NUCLEOTIDE SEQUENCE [LARGE SCALE GENOMIC DNA]</scope>
    <source>
        <strain evidence="13 14">SP32</strain>
    </source>
</reference>
<dbReference type="PANTHER" id="PTHR30347:SF1">
    <property type="entry name" value="MECHANOSENSITIVE CHANNEL MSCK"/>
    <property type="match status" value="1"/>
</dbReference>
<dbReference type="PANTHER" id="PTHR30347">
    <property type="entry name" value="POTASSIUM CHANNEL RELATED"/>
    <property type="match status" value="1"/>
</dbReference>
<sequence>MSLQMLARRLGRLKILALAVMLALALPVLTAVFGPGAAHAQTSEAPDYAAWEEVATRAEQALAAGRASDRAIEGLRAEIVTWRDRFVAAQNIDTLRLNTLRSQVEALGPAPAEGTTEPADIAARRADLGAQVAELQAPGIAAVEAHSRADGIVREIDRLLRERQTAALLTTAPAPLNPANWPAALSGATAAFADIGADLTVAWASARNRATLTSNLPVIGLCLLAAVVLLWRGGGWIAWLTRRLRRSSRPRSRRLAEVAVSFGQILLPVTGTLLISLALGATGMLDTGGGAGIAALPILTAPLFIARWLGGWVFPAAPDIAPPFALPAERQREGRVHVAFLGLLLALEFWRRVLLGEAAAPTQALVSFLLQAAAGASLFRLGQLMLAHSRTEAADVEARGTRAQIIGLIGGLTAAVSIAGPLLGGVGYVEAGNALTWSTTVSLALLGMLLLLQRVATDIYGLVTADERAEEALVPVLAGFFLLLAALPVLALIWGARRTDLAEAWTRVQTGFDMGGIRLSPGVLVTFAVVFALGYMITRMVQGAMRSTILPKTKLDKGGQTAIVSGLGYLGVFLAAVLAITAAGIDLSSLAIVAGALSVGIGFGLQTIVQNFVSGIILLIERPISEGDWIEVGGQQGIVRAISVRATRIETFDRTDVIVPNADLIANPVTNWTRFNMQGRIIVPVGVAYGTDTRLVERVLMEIVIEHPLVMLAPEPRVFFIGFGADSMDFEIRAVLSDINFGISVKSDMNHTIAERFRAEGIEIPFPQRDLWLRNAAAPGRPAVDESGQSGTEGAPATPV</sequence>
<feature type="transmembrane region" description="Helical" evidence="8">
    <location>
        <begin position="473"/>
        <end position="496"/>
    </location>
</feature>
<accession>A0A6L8VMK8</accession>
<dbReference type="EMBL" id="WWNR01000011">
    <property type="protein sequence ID" value="MZQ90619.1"/>
    <property type="molecule type" value="Genomic_DNA"/>
</dbReference>
<feature type="region of interest" description="Disordered" evidence="7">
    <location>
        <begin position="780"/>
        <end position="800"/>
    </location>
</feature>
<dbReference type="RefSeq" id="WP_161348004.1">
    <property type="nucleotide sequence ID" value="NZ_BMGW01000011.1"/>
</dbReference>
<feature type="transmembrane region" description="Helical" evidence="8">
    <location>
        <begin position="516"/>
        <end position="541"/>
    </location>
</feature>
<evidence type="ECO:0000256" key="8">
    <source>
        <dbReference type="SAM" id="Phobius"/>
    </source>
</evidence>
<evidence type="ECO:0000256" key="2">
    <source>
        <dbReference type="ARBA" id="ARBA00008017"/>
    </source>
</evidence>
<dbReference type="InterPro" id="IPR022249">
    <property type="entry name" value="DUF3772"/>
</dbReference>
<evidence type="ECO:0000256" key="3">
    <source>
        <dbReference type="ARBA" id="ARBA00022475"/>
    </source>
</evidence>
<protein>
    <submittedName>
        <fullName evidence="13">DUF3772 domain-containing protein</fullName>
    </submittedName>
</protein>
<gene>
    <name evidence="13" type="ORF">GS660_16100</name>
</gene>
<evidence type="ECO:0000313" key="14">
    <source>
        <dbReference type="Proteomes" id="UP000477083"/>
    </source>
</evidence>
<feature type="transmembrane region" description="Helical" evidence="8">
    <location>
        <begin position="591"/>
        <end position="620"/>
    </location>
</feature>
<evidence type="ECO:0000256" key="7">
    <source>
        <dbReference type="SAM" id="MobiDB-lite"/>
    </source>
</evidence>
<name>A0A6L8VMK8_9RHOB</name>
<evidence type="ECO:0000259" key="11">
    <source>
        <dbReference type="Pfam" id="PF12607"/>
    </source>
</evidence>
<dbReference type="InterPro" id="IPR011066">
    <property type="entry name" value="MscS_channel_C_sf"/>
</dbReference>
<keyword evidence="5 8" id="KW-1133">Transmembrane helix</keyword>
<dbReference type="InterPro" id="IPR023408">
    <property type="entry name" value="MscS_beta-dom_sf"/>
</dbReference>
<keyword evidence="9" id="KW-0732">Signal</keyword>
<dbReference type="Pfam" id="PF21082">
    <property type="entry name" value="MS_channel_3rd"/>
    <property type="match status" value="1"/>
</dbReference>
<dbReference type="Gene3D" id="3.30.70.100">
    <property type="match status" value="1"/>
</dbReference>
<feature type="transmembrane region" description="Helical" evidence="8">
    <location>
        <begin position="403"/>
        <end position="428"/>
    </location>
</feature>
<dbReference type="SUPFAM" id="SSF82689">
    <property type="entry name" value="Mechanosensitive channel protein MscS (YggB), C-terminal domain"/>
    <property type="match status" value="1"/>
</dbReference>
<feature type="transmembrane region" description="Helical" evidence="8">
    <location>
        <begin position="434"/>
        <end position="452"/>
    </location>
</feature>
<feature type="signal peptide" evidence="9">
    <location>
        <begin position="1"/>
        <end position="40"/>
    </location>
</feature>
<evidence type="ECO:0000259" key="12">
    <source>
        <dbReference type="Pfam" id="PF21082"/>
    </source>
</evidence>
<dbReference type="InterPro" id="IPR052702">
    <property type="entry name" value="MscS-like_channel"/>
</dbReference>
<dbReference type="GO" id="GO:0008381">
    <property type="term" value="F:mechanosensitive monoatomic ion channel activity"/>
    <property type="evidence" value="ECO:0007669"/>
    <property type="project" value="UniProtKB-ARBA"/>
</dbReference>
<feature type="chain" id="PRO_5026873929" evidence="9">
    <location>
        <begin position="41"/>
        <end position="800"/>
    </location>
</feature>
<proteinExistence type="inferred from homology"/>
<feature type="domain" description="Mechanosensitive ion channel MscS C-terminal" evidence="12">
    <location>
        <begin position="683"/>
        <end position="764"/>
    </location>
</feature>
<feature type="transmembrane region" description="Helical" evidence="8">
    <location>
        <begin position="255"/>
        <end position="279"/>
    </location>
</feature>
<dbReference type="SUPFAM" id="SSF50182">
    <property type="entry name" value="Sm-like ribonucleoproteins"/>
    <property type="match status" value="1"/>
</dbReference>
<keyword evidence="3" id="KW-1003">Cell membrane</keyword>
<comment type="subcellular location">
    <subcellularLocation>
        <location evidence="1">Cell membrane</location>
        <topology evidence="1">Multi-pass membrane protein</topology>
    </subcellularLocation>
</comment>
<dbReference type="GO" id="GO:0005886">
    <property type="term" value="C:plasma membrane"/>
    <property type="evidence" value="ECO:0007669"/>
    <property type="project" value="UniProtKB-SubCell"/>
</dbReference>